<keyword evidence="3" id="KW-1185">Reference proteome</keyword>
<gene>
    <name evidence="2" type="ORF">E2A64_11100</name>
</gene>
<dbReference type="NCBIfam" id="NF005698">
    <property type="entry name" value="PRK07508.1"/>
    <property type="match status" value="1"/>
</dbReference>
<dbReference type="PANTHER" id="PTHR11236">
    <property type="entry name" value="AMINOBENZOATE/ANTHRANILATE SYNTHASE"/>
    <property type="match status" value="1"/>
</dbReference>
<dbReference type="GO" id="GO:0046820">
    <property type="term" value="F:4-amino-4-deoxychorismate synthase activity"/>
    <property type="evidence" value="ECO:0007669"/>
    <property type="project" value="UniProtKB-EC"/>
</dbReference>
<evidence type="ECO:0000313" key="3">
    <source>
        <dbReference type="Proteomes" id="UP000295131"/>
    </source>
</evidence>
<dbReference type="InterPro" id="IPR005802">
    <property type="entry name" value="ADC_synth_comp_1"/>
</dbReference>
<dbReference type="GO" id="GO:0009396">
    <property type="term" value="P:folic acid-containing compound biosynthetic process"/>
    <property type="evidence" value="ECO:0007669"/>
    <property type="project" value="InterPro"/>
</dbReference>
<keyword evidence="2" id="KW-0808">Transferase</keyword>
<evidence type="ECO:0000313" key="2">
    <source>
        <dbReference type="EMBL" id="TDH36334.1"/>
    </source>
</evidence>
<dbReference type="SUPFAM" id="SSF56322">
    <property type="entry name" value="ADC synthase"/>
    <property type="match status" value="1"/>
</dbReference>
<dbReference type="EMBL" id="SMSI01000002">
    <property type="protein sequence ID" value="TDH36334.1"/>
    <property type="molecule type" value="Genomic_DNA"/>
</dbReference>
<dbReference type="OrthoDB" id="9803598at2"/>
<dbReference type="EC" id="2.6.1.85" evidence="2"/>
<sequence>MPPRRYVLFRDDLQARSTLFAEPREILVARTGAELAHALDRLEEARRDGFWSAGYLAYEAGYHLEPALADLSGDTLATPLLNFGIFDAPVDERDHPELIRPAADREAQLRDFAPEWDFKTYKDRFDRLHRHLMQGDIYQANLTFPIRARWDGRPLELFDALTARQPVRYGACIELDGPAIVSRSPELFFRVDEEGFVETHPMKGTAPRRTDPAADALEIELLRSSEKTLAENRMIVDLLRNDISRISRTGTLHEPSLFEVETYPTLHQMISRVRARLLPDLGIRDIFAALFPCGSITGAPKISAMRILHDLERKPREAYCGAIGFIAPGGTMRFSVAIRTLSLFENRRAVFNVGGGIVLDSDARAEYEEALLKARFAGFVA</sequence>
<feature type="domain" description="Chorismate-utilising enzyme C-terminal" evidence="1">
    <location>
        <begin position="118"/>
        <end position="373"/>
    </location>
</feature>
<dbReference type="InterPro" id="IPR019999">
    <property type="entry name" value="Anth_synth_I-like"/>
</dbReference>
<dbReference type="InterPro" id="IPR005801">
    <property type="entry name" value="ADC_synthase"/>
</dbReference>
<dbReference type="AlphaFoldDB" id="A0A4R5PLZ9"/>
<dbReference type="Gene3D" id="3.60.120.10">
    <property type="entry name" value="Anthranilate synthase"/>
    <property type="match status" value="1"/>
</dbReference>
<protein>
    <submittedName>
        <fullName evidence="2">Aminodeoxychorismate synthase component I</fullName>
        <ecNumber evidence="2">2.6.1.85</ecNumber>
    </submittedName>
</protein>
<reference evidence="2 3" key="1">
    <citation type="journal article" date="2013" name="Int. J. Syst. Evol. Microbiol.">
        <title>Hoeflea suaedae sp. nov., an endophytic bacterium isolated from the root of the halophyte Suaeda maritima.</title>
        <authorList>
            <person name="Chung E.J."/>
            <person name="Park J.A."/>
            <person name="Pramanik P."/>
            <person name="Bibi F."/>
            <person name="Jeon C.O."/>
            <person name="Chung Y.R."/>
        </authorList>
    </citation>
    <scope>NUCLEOTIDE SEQUENCE [LARGE SCALE GENOMIC DNA]</scope>
    <source>
        <strain evidence="2 3">YC6898</strain>
    </source>
</reference>
<comment type="caution">
    <text evidence="2">The sequence shown here is derived from an EMBL/GenBank/DDBJ whole genome shotgun (WGS) entry which is preliminary data.</text>
</comment>
<proteinExistence type="predicted"/>
<evidence type="ECO:0000259" key="1">
    <source>
        <dbReference type="Pfam" id="PF00425"/>
    </source>
</evidence>
<keyword evidence="2" id="KW-0032">Aminotransferase</keyword>
<dbReference type="InterPro" id="IPR015890">
    <property type="entry name" value="Chorismate_C"/>
</dbReference>
<dbReference type="PANTHER" id="PTHR11236:SF50">
    <property type="entry name" value="AMINODEOXYCHORISMATE SYNTHASE COMPONENT 1"/>
    <property type="match status" value="1"/>
</dbReference>
<dbReference type="PRINTS" id="PR00095">
    <property type="entry name" value="ANTSNTHASEI"/>
</dbReference>
<dbReference type="Proteomes" id="UP000295131">
    <property type="component" value="Unassembled WGS sequence"/>
</dbReference>
<organism evidence="2 3">
    <name type="scientific">Pseudohoeflea suaedae</name>
    <dbReference type="NCBI Taxonomy" id="877384"/>
    <lineage>
        <taxon>Bacteria</taxon>
        <taxon>Pseudomonadati</taxon>
        <taxon>Pseudomonadota</taxon>
        <taxon>Alphaproteobacteria</taxon>
        <taxon>Hyphomicrobiales</taxon>
        <taxon>Rhizobiaceae</taxon>
        <taxon>Pseudohoeflea</taxon>
    </lineage>
</organism>
<dbReference type="RefSeq" id="WP_133285031.1">
    <property type="nucleotide sequence ID" value="NZ_SMSI01000002.1"/>
</dbReference>
<name>A0A4R5PLZ9_9HYPH</name>
<dbReference type="GO" id="GO:0000162">
    <property type="term" value="P:L-tryptophan biosynthetic process"/>
    <property type="evidence" value="ECO:0007669"/>
    <property type="project" value="TreeGrafter"/>
</dbReference>
<dbReference type="Pfam" id="PF00425">
    <property type="entry name" value="Chorismate_bind"/>
    <property type="match status" value="1"/>
</dbReference>
<accession>A0A4R5PLZ9</accession>
<dbReference type="NCBIfam" id="TIGR00553">
    <property type="entry name" value="pabB"/>
    <property type="match status" value="1"/>
</dbReference>